<evidence type="ECO:0000313" key="2">
    <source>
        <dbReference type="EMBL" id="EME98510.1"/>
    </source>
</evidence>
<proteinExistence type="predicted"/>
<sequence length="88" mass="9170">MAGAIIALVNGHVEDLSEPGRSTRPSRSPSGFDARRPRHGVEAARPIAQGVGTTPGTERARLRVPLEAGGARQPFARVRVPAGEAVPV</sequence>
<feature type="region of interest" description="Disordered" evidence="1">
    <location>
        <begin position="15"/>
        <end position="41"/>
    </location>
</feature>
<comment type="caution">
    <text evidence="2">The sequence shown here is derived from an EMBL/GenBank/DDBJ whole genome shotgun (WGS) entry which is preliminary data.</text>
</comment>
<organism evidence="2 3">
    <name type="scientific">Streptomyces mobaraensis (strain ATCC 29032 / DSM 40847 / JCM 4168 / NBRC 13819 / NCIMB 11159 / IPCR 16-22)</name>
    <dbReference type="NCBI Taxonomy" id="1223523"/>
    <lineage>
        <taxon>Bacteria</taxon>
        <taxon>Bacillati</taxon>
        <taxon>Actinomycetota</taxon>
        <taxon>Actinomycetes</taxon>
        <taxon>Kitasatosporales</taxon>
        <taxon>Streptomycetaceae</taxon>
        <taxon>Streptomyces</taxon>
    </lineage>
</organism>
<dbReference type="EMBL" id="AORZ01000075">
    <property type="protein sequence ID" value="EME98510.1"/>
    <property type="molecule type" value="Genomic_DNA"/>
</dbReference>
<name>M3C3G9_STRM1</name>
<evidence type="ECO:0000256" key="1">
    <source>
        <dbReference type="SAM" id="MobiDB-lite"/>
    </source>
</evidence>
<dbReference type="Proteomes" id="UP000011740">
    <property type="component" value="Unassembled WGS sequence"/>
</dbReference>
<feature type="compositionally biased region" description="Low complexity" evidence="1">
    <location>
        <begin position="19"/>
        <end position="30"/>
    </location>
</feature>
<gene>
    <name evidence="2" type="ORF">H340_21026</name>
</gene>
<evidence type="ECO:0000313" key="3">
    <source>
        <dbReference type="Proteomes" id="UP000011740"/>
    </source>
</evidence>
<dbReference type="AlphaFoldDB" id="M3C3G9"/>
<reference evidence="2 3" key="1">
    <citation type="journal article" date="2013" name="Genome Announc.">
        <title>Whole-Genome Shotgun Assembly and Analysis of the Genome of Streptomyces mobaraensis DSM 40847, a Strain for Industrial Production of Microbial Transglutaminase.</title>
        <authorList>
            <person name="Yang H."/>
            <person name="He T."/>
            <person name="Wu W."/>
            <person name="Zhu W."/>
            <person name="Lu B."/>
            <person name="Sun W."/>
        </authorList>
    </citation>
    <scope>NUCLEOTIDE SEQUENCE [LARGE SCALE GENOMIC DNA]</scope>
    <source>
        <strain evidence="2 3">DSM 40847</strain>
    </source>
</reference>
<dbReference type="STRING" id="1223523.H340_21026"/>
<accession>M3C3G9</accession>
<protein>
    <submittedName>
        <fullName evidence="2">Uncharacterized protein</fullName>
    </submittedName>
</protein>
<dbReference type="PATRIC" id="fig|1223523.3.peg.4283"/>